<proteinExistence type="predicted"/>
<evidence type="ECO:0000313" key="1">
    <source>
        <dbReference type="EMBL" id="KAK2714965.1"/>
    </source>
</evidence>
<dbReference type="Proteomes" id="UP001187531">
    <property type="component" value="Unassembled WGS sequence"/>
</dbReference>
<organism evidence="1 2">
    <name type="scientific">Artemia franciscana</name>
    <name type="common">Brine shrimp</name>
    <name type="synonym">Artemia sanfranciscana</name>
    <dbReference type="NCBI Taxonomy" id="6661"/>
    <lineage>
        <taxon>Eukaryota</taxon>
        <taxon>Metazoa</taxon>
        <taxon>Ecdysozoa</taxon>
        <taxon>Arthropoda</taxon>
        <taxon>Crustacea</taxon>
        <taxon>Branchiopoda</taxon>
        <taxon>Anostraca</taxon>
        <taxon>Artemiidae</taxon>
        <taxon>Artemia</taxon>
    </lineage>
</organism>
<dbReference type="AlphaFoldDB" id="A0AA88HSJ3"/>
<dbReference type="EMBL" id="JAVRJZ010000012">
    <property type="protein sequence ID" value="KAK2714965.1"/>
    <property type="molecule type" value="Genomic_DNA"/>
</dbReference>
<sequence>MPTQGYQFVDDVPPRTTLSTVEKRNNNQSFSEVLEDGPKCNRPNMKPKELEVVKAKYTETFLIYDQAAFRQIYGKTKGQSSNEQWIYERSNKITSTFFHRIASQKELTKTGPIVRETSGVLAALIARLK</sequence>
<comment type="caution">
    <text evidence="1">The sequence shown here is derived from an EMBL/GenBank/DDBJ whole genome shotgun (WGS) entry which is preliminary data.</text>
</comment>
<evidence type="ECO:0000313" key="2">
    <source>
        <dbReference type="Proteomes" id="UP001187531"/>
    </source>
</evidence>
<gene>
    <name evidence="1" type="ORF">QYM36_009827</name>
</gene>
<protein>
    <submittedName>
        <fullName evidence="1">Uncharacterized protein</fullName>
    </submittedName>
</protein>
<name>A0AA88HSJ3_ARTSF</name>
<reference evidence="1" key="1">
    <citation type="submission" date="2023-07" db="EMBL/GenBank/DDBJ databases">
        <title>Chromosome-level genome assembly of Artemia franciscana.</title>
        <authorList>
            <person name="Jo E."/>
        </authorList>
    </citation>
    <scope>NUCLEOTIDE SEQUENCE</scope>
    <source>
        <tissue evidence="1">Whole body</tissue>
    </source>
</reference>
<keyword evidence="2" id="KW-1185">Reference proteome</keyword>
<accession>A0AA88HSJ3</accession>